<dbReference type="OrthoDB" id="9768696at2"/>
<dbReference type="Proteomes" id="UP000315891">
    <property type="component" value="Chromosome"/>
</dbReference>
<keyword evidence="1" id="KW-0547">Nucleotide-binding</keyword>
<dbReference type="Gene3D" id="2.40.100.10">
    <property type="entry name" value="Cyclophilin-like"/>
    <property type="match status" value="1"/>
</dbReference>
<dbReference type="PANTHER" id="PTHR43309:SF3">
    <property type="entry name" value="5-OXOPROLINASE SUBUNIT C"/>
    <property type="match status" value="1"/>
</dbReference>
<dbReference type="GO" id="GO:0005524">
    <property type="term" value="F:ATP binding"/>
    <property type="evidence" value="ECO:0007669"/>
    <property type="project" value="UniProtKB-KW"/>
</dbReference>
<keyword evidence="6" id="KW-1185">Reference proteome</keyword>
<dbReference type="InterPro" id="IPR029000">
    <property type="entry name" value="Cyclophilin-like_dom_sf"/>
</dbReference>
<keyword evidence="3" id="KW-0067">ATP-binding</keyword>
<name>A0A516V859_9GAMM</name>
<dbReference type="EMBL" id="CP041742">
    <property type="protein sequence ID" value="QDQ74722.1"/>
    <property type="molecule type" value="Genomic_DNA"/>
</dbReference>
<evidence type="ECO:0000256" key="1">
    <source>
        <dbReference type="ARBA" id="ARBA00022741"/>
    </source>
</evidence>
<dbReference type="SUPFAM" id="SSF50891">
    <property type="entry name" value="Cyclophilin-like"/>
    <property type="match status" value="1"/>
</dbReference>
<evidence type="ECO:0000259" key="4">
    <source>
        <dbReference type="SMART" id="SM00797"/>
    </source>
</evidence>
<keyword evidence="5" id="KW-0808">Transferase</keyword>
<dbReference type="NCBIfam" id="TIGR00724">
    <property type="entry name" value="urea_amlyse_rel"/>
    <property type="match status" value="1"/>
</dbReference>
<protein>
    <submittedName>
        <fullName evidence="5">Biotin-dependent carboxyltransferase family protein</fullName>
    </submittedName>
</protein>
<dbReference type="GO" id="GO:0016787">
    <property type="term" value="F:hydrolase activity"/>
    <property type="evidence" value="ECO:0007669"/>
    <property type="project" value="UniProtKB-KW"/>
</dbReference>
<proteinExistence type="predicted"/>
<dbReference type="InterPro" id="IPR052708">
    <property type="entry name" value="PxpC"/>
</dbReference>
<dbReference type="PANTHER" id="PTHR43309">
    <property type="entry name" value="5-OXOPROLINASE SUBUNIT C"/>
    <property type="match status" value="1"/>
</dbReference>
<dbReference type="GO" id="GO:0016740">
    <property type="term" value="F:transferase activity"/>
    <property type="evidence" value="ECO:0007669"/>
    <property type="project" value="UniProtKB-KW"/>
</dbReference>
<dbReference type="InterPro" id="IPR003778">
    <property type="entry name" value="CT_A_B"/>
</dbReference>
<gene>
    <name evidence="5" type="ORF">FNZ56_01830</name>
</gene>
<feature type="domain" description="Carboxyltransferase" evidence="4">
    <location>
        <begin position="22"/>
        <end position="301"/>
    </location>
</feature>
<dbReference type="AlphaFoldDB" id="A0A516V859"/>
<evidence type="ECO:0000256" key="3">
    <source>
        <dbReference type="ARBA" id="ARBA00022840"/>
    </source>
</evidence>
<sequence>MEVLAPGLLTTVQGRGREGFRHLGVGFGGALDPDAQAIANLLVGNAVSAATLEIALAGPTLRFERATRIALCGANFDADIDGETFPGWRRADLPGGSVLRIGGCRQGARAWLAVSGGIRVADILGSASTDLRGGFGGVEGRALRAGDRLHVEPFAETVERVRIAPWWIDPLALDPDPSSSIRVLPGSDATDPADGLFANAWTIAPASDRQGLRLTGTPLALRDAREYVSEPIVPGTLQLPPGGQPIVLLADAQTHGGYPRIGHAIRADRGRLAQLRAGDAIRFAPCTPAEALAASRERAHTLARIALAVAGRIGVAPPSASA</sequence>
<evidence type="ECO:0000313" key="5">
    <source>
        <dbReference type="EMBL" id="QDQ74722.1"/>
    </source>
</evidence>
<reference evidence="5 6" key="1">
    <citation type="submission" date="2019-07" db="EMBL/GenBank/DDBJ databases">
        <title>Lysobacter weifangensis sp. nov., isolated from bensulfuron-methyl contaminated farmland soil.</title>
        <authorList>
            <person name="Zhao H."/>
        </authorList>
    </citation>
    <scope>NUCLEOTIDE SEQUENCE [LARGE SCALE GENOMIC DNA]</scope>
    <source>
        <strain evidence="5 6">CC-Bw-6</strain>
    </source>
</reference>
<evidence type="ECO:0000256" key="2">
    <source>
        <dbReference type="ARBA" id="ARBA00022801"/>
    </source>
</evidence>
<evidence type="ECO:0000313" key="6">
    <source>
        <dbReference type="Proteomes" id="UP000315891"/>
    </source>
</evidence>
<organism evidence="5 6">
    <name type="scientific">Pseudoluteimonas lycopersici</name>
    <dbReference type="NCBI Taxonomy" id="1324796"/>
    <lineage>
        <taxon>Bacteria</taxon>
        <taxon>Pseudomonadati</taxon>
        <taxon>Pseudomonadota</taxon>
        <taxon>Gammaproteobacteria</taxon>
        <taxon>Lysobacterales</taxon>
        <taxon>Lysobacteraceae</taxon>
        <taxon>Pseudoluteimonas</taxon>
    </lineage>
</organism>
<dbReference type="Pfam" id="PF02626">
    <property type="entry name" value="CT_A_B"/>
    <property type="match status" value="1"/>
</dbReference>
<accession>A0A516V859</accession>
<dbReference type="SMART" id="SM00797">
    <property type="entry name" value="AHS2"/>
    <property type="match status" value="1"/>
</dbReference>
<keyword evidence="2" id="KW-0378">Hydrolase</keyword>